<evidence type="ECO:0000313" key="2">
    <source>
        <dbReference type="EMBL" id="QEA41213.1"/>
    </source>
</evidence>
<evidence type="ECO:0000256" key="1">
    <source>
        <dbReference type="SAM" id="Coils"/>
    </source>
</evidence>
<dbReference type="Pfam" id="PF12363">
    <property type="entry name" value="Phage_TAC_12"/>
    <property type="match status" value="1"/>
</dbReference>
<evidence type="ECO:0008006" key="4">
    <source>
        <dbReference type="Google" id="ProtNLM"/>
    </source>
</evidence>
<reference evidence="2 3" key="1">
    <citation type="submission" date="2019-06" db="EMBL/GenBank/DDBJ databases">
        <title>Genome analyses of bacteria isolated from kimchi.</title>
        <authorList>
            <person name="Lee S."/>
            <person name="Ahn S."/>
            <person name="Roh S."/>
        </authorList>
    </citation>
    <scope>NUCLEOTIDE SEQUENCE [LARGE SCALE GENOMIC DNA]</scope>
    <source>
        <strain evidence="2 3">CBA3630</strain>
    </source>
</reference>
<gene>
    <name evidence="2" type="ORF">FGL85_01005</name>
</gene>
<feature type="coiled-coil region" evidence="1">
    <location>
        <begin position="77"/>
        <end position="125"/>
    </location>
</feature>
<organism evidence="2 3">
    <name type="scientific">Leuconostoc pseudomesenteroides</name>
    <dbReference type="NCBI Taxonomy" id="33968"/>
    <lineage>
        <taxon>Bacteria</taxon>
        <taxon>Bacillati</taxon>
        <taxon>Bacillota</taxon>
        <taxon>Bacilli</taxon>
        <taxon>Lactobacillales</taxon>
        <taxon>Lactobacillaceae</taxon>
        <taxon>Leuconostoc</taxon>
    </lineage>
</organism>
<dbReference type="EMBL" id="CP042383">
    <property type="protein sequence ID" value="QEA41213.1"/>
    <property type="molecule type" value="Genomic_DNA"/>
</dbReference>
<name>A0A5B8T2B8_LEUPS</name>
<dbReference type="Proteomes" id="UP000321296">
    <property type="component" value="Chromosome"/>
</dbReference>
<evidence type="ECO:0000313" key="3">
    <source>
        <dbReference type="Proteomes" id="UP000321296"/>
    </source>
</evidence>
<proteinExistence type="predicted"/>
<dbReference type="AlphaFoldDB" id="A0A5B8T2B8"/>
<dbReference type="KEGG" id="lpse:FGL85_01005"/>
<dbReference type="InterPro" id="IPR024410">
    <property type="entry name" value="Phage_TAC_12"/>
</dbReference>
<dbReference type="RefSeq" id="WP_147651069.1">
    <property type="nucleotide sequence ID" value="NZ_CP042383.1"/>
</dbReference>
<sequence>MEVTINKKSVPLKFNFKALFEANKKFSSKDKNGNNLGDGATNLFTRLVMSDELVIPDIITVAGNVGKVTEDDLFSAVDELTDNGEKIDDVLAELKDELKNSGFFVKSIKTQQKNLEEALPILEKKADTDEKKQQVESVKRIQKLLNDNL</sequence>
<accession>A0A5B8T2B8</accession>
<protein>
    <recommendedName>
        <fullName evidence="4">Phage protein</fullName>
    </recommendedName>
</protein>
<keyword evidence="1" id="KW-0175">Coiled coil</keyword>